<evidence type="ECO:0000256" key="1">
    <source>
        <dbReference type="ARBA" id="ARBA00001864"/>
    </source>
</evidence>
<reference evidence="5" key="1">
    <citation type="submission" date="2016-10" db="EMBL/GenBank/DDBJ databases">
        <authorList>
            <person name="de Groot N.N."/>
        </authorList>
    </citation>
    <scope>NUCLEOTIDE SEQUENCE</scope>
</reference>
<keyword evidence="4" id="KW-0704">Schiff base</keyword>
<dbReference type="NCBIfam" id="TIGR01093">
    <property type="entry name" value="aroD"/>
    <property type="match status" value="1"/>
</dbReference>
<sequence length="235" mass="26614">MIFFKKLALNTEQHNKPIIASSFVETEKNDLQKYFKNGVDIAEIRIDKFSSFEQEYVLNALDSFIDVPTIATIRSPKEDENSDWNKSESERLKLFEKVIEKVDAVDIEYRAGIVCEVISEVRKNHKTSIVSFHNFEETPSFVFLDEVVVKAKSLGADIVKIATQVNNDNDLKTLTKLLLEHKNLIVIGMGEKGVISRIAFPFLGSLLTFAYAGKSTASGQLNYQETLKIFQKIVV</sequence>
<dbReference type="EC" id="4.2.1.10" evidence="2"/>
<accession>A0A1W1CH28</accession>
<comment type="catalytic activity">
    <reaction evidence="1">
        <text>3-dehydroquinate = 3-dehydroshikimate + H2O</text>
        <dbReference type="Rhea" id="RHEA:21096"/>
        <dbReference type="ChEBI" id="CHEBI:15377"/>
        <dbReference type="ChEBI" id="CHEBI:16630"/>
        <dbReference type="ChEBI" id="CHEBI:32364"/>
        <dbReference type="EC" id="4.2.1.10"/>
    </reaction>
</comment>
<dbReference type="Gene3D" id="3.20.20.70">
    <property type="entry name" value="Aldolase class I"/>
    <property type="match status" value="1"/>
</dbReference>
<dbReference type="CDD" id="cd00502">
    <property type="entry name" value="DHQase_I"/>
    <property type="match status" value="1"/>
</dbReference>
<dbReference type="InterPro" id="IPR001381">
    <property type="entry name" value="DHquinase_I"/>
</dbReference>
<name>A0A1W1CH28_9ZZZZ</name>
<dbReference type="GO" id="GO:0046279">
    <property type="term" value="P:3,4-dihydroxybenzoate biosynthetic process"/>
    <property type="evidence" value="ECO:0007669"/>
    <property type="project" value="TreeGrafter"/>
</dbReference>
<dbReference type="EMBL" id="FPHJ01000047">
    <property type="protein sequence ID" value="SFV64991.1"/>
    <property type="molecule type" value="Genomic_DNA"/>
</dbReference>
<dbReference type="InterPro" id="IPR050146">
    <property type="entry name" value="Type-I_3-dehydroquinase"/>
</dbReference>
<evidence type="ECO:0000256" key="4">
    <source>
        <dbReference type="ARBA" id="ARBA00023270"/>
    </source>
</evidence>
<dbReference type="HAMAP" id="MF_00214">
    <property type="entry name" value="AroD"/>
    <property type="match status" value="1"/>
</dbReference>
<evidence type="ECO:0000256" key="2">
    <source>
        <dbReference type="ARBA" id="ARBA00012060"/>
    </source>
</evidence>
<evidence type="ECO:0000313" key="5">
    <source>
        <dbReference type="EMBL" id="SFV64991.1"/>
    </source>
</evidence>
<evidence type="ECO:0000256" key="3">
    <source>
        <dbReference type="ARBA" id="ARBA00023239"/>
    </source>
</evidence>
<dbReference type="AlphaFoldDB" id="A0A1W1CH28"/>
<organism evidence="5">
    <name type="scientific">hydrothermal vent metagenome</name>
    <dbReference type="NCBI Taxonomy" id="652676"/>
    <lineage>
        <taxon>unclassified sequences</taxon>
        <taxon>metagenomes</taxon>
        <taxon>ecological metagenomes</taxon>
    </lineage>
</organism>
<dbReference type="PANTHER" id="PTHR43699">
    <property type="entry name" value="3-DEHYDROQUINATE DEHYDRATASE"/>
    <property type="match status" value="1"/>
</dbReference>
<protein>
    <recommendedName>
        <fullName evidence="2">3-dehydroquinate dehydratase</fullName>
        <ecNumber evidence="2">4.2.1.10</ecNumber>
    </recommendedName>
</protein>
<dbReference type="InterPro" id="IPR013785">
    <property type="entry name" value="Aldolase_TIM"/>
</dbReference>
<gene>
    <name evidence="5" type="ORF">MNB_SUP05-5-1042</name>
</gene>
<dbReference type="GO" id="GO:0003855">
    <property type="term" value="F:3-dehydroquinate dehydratase activity"/>
    <property type="evidence" value="ECO:0007669"/>
    <property type="project" value="UniProtKB-EC"/>
</dbReference>
<keyword evidence="3 5" id="KW-0456">Lyase</keyword>
<dbReference type="SUPFAM" id="SSF51569">
    <property type="entry name" value="Aldolase"/>
    <property type="match status" value="1"/>
</dbReference>
<dbReference type="Pfam" id="PF01487">
    <property type="entry name" value="DHquinase_I"/>
    <property type="match status" value="1"/>
</dbReference>
<proteinExistence type="inferred from homology"/>
<dbReference type="PANTHER" id="PTHR43699:SF1">
    <property type="entry name" value="3-DEHYDROQUINATE DEHYDRATASE"/>
    <property type="match status" value="1"/>
</dbReference>